<dbReference type="Pfam" id="PF12796">
    <property type="entry name" value="Ank_2"/>
    <property type="match status" value="1"/>
</dbReference>
<dbReference type="InterPro" id="IPR036770">
    <property type="entry name" value="Ankyrin_rpt-contain_sf"/>
</dbReference>
<evidence type="ECO:0000313" key="2">
    <source>
        <dbReference type="Proteomes" id="UP000319160"/>
    </source>
</evidence>
<name>A0A553ICA7_9PEZI</name>
<keyword evidence="2" id="KW-1185">Reference proteome</keyword>
<dbReference type="Proteomes" id="UP000319160">
    <property type="component" value="Unassembled WGS sequence"/>
</dbReference>
<gene>
    <name evidence="1" type="ORF">FHL15_001036</name>
</gene>
<accession>A0A553ICA7</accession>
<organism evidence="1 2">
    <name type="scientific">Xylaria flabelliformis</name>
    <dbReference type="NCBI Taxonomy" id="2512241"/>
    <lineage>
        <taxon>Eukaryota</taxon>
        <taxon>Fungi</taxon>
        <taxon>Dikarya</taxon>
        <taxon>Ascomycota</taxon>
        <taxon>Pezizomycotina</taxon>
        <taxon>Sordariomycetes</taxon>
        <taxon>Xylariomycetidae</taxon>
        <taxon>Xylariales</taxon>
        <taxon>Xylariaceae</taxon>
        <taxon>Xylaria</taxon>
    </lineage>
</organism>
<protein>
    <submittedName>
        <fullName evidence="1">Uncharacterized protein</fullName>
    </submittedName>
</protein>
<dbReference type="AlphaFoldDB" id="A0A553ICA7"/>
<proteinExistence type="predicted"/>
<sequence>MPVDCSQPSLYRLVFEHSDSGIYNMSITMDANNSPLVTSLYDWETACIVLAILSDPLMLVIVDLGTDYNANLSVTRVPKNAIPSDRTQYMEWARLYIQRPLDLRSVTPPLHLAASNGELDVVRCLLVLRKSWGNFDDDFTVALVAAASNGQHDVVEVLLQTSLDIKTVSPQNTSAKQDELEHAAQASIRQKMTARSPAAVRVHLSPPH</sequence>
<reference evidence="2" key="1">
    <citation type="submission" date="2019-06" db="EMBL/GenBank/DDBJ databases">
        <title>Draft genome sequence of the griseofulvin-producing fungus Xylaria cubensis strain G536.</title>
        <authorList>
            <person name="Mead M.E."/>
            <person name="Raja H.A."/>
            <person name="Steenwyk J.L."/>
            <person name="Knowles S.L."/>
            <person name="Oberlies N.H."/>
            <person name="Rokas A."/>
        </authorList>
    </citation>
    <scope>NUCLEOTIDE SEQUENCE [LARGE SCALE GENOMIC DNA]</scope>
    <source>
        <strain evidence="2">G536</strain>
    </source>
</reference>
<comment type="caution">
    <text evidence="1">The sequence shown here is derived from an EMBL/GenBank/DDBJ whole genome shotgun (WGS) entry which is preliminary data.</text>
</comment>
<dbReference type="EMBL" id="VFLP01000004">
    <property type="protein sequence ID" value="TRX97826.1"/>
    <property type="molecule type" value="Genomic_DNA"/>
</dbReference>
<evidence type="ECO:0000313" key="1">
    <source>
        <dbReference type="EMBL" id="TRX97826.1"/>
    </source>
</evidence>
<dbReference type="InterPro" id="IPR002110">
    <property type="entry name" value="Ankyrin_rpt"/>
</dbReference>
<dbReference type="SUPFAM" id="SSF48403">
    <property type="entry name" value="Ankyrin repeat"/>
    <property type="match status" value="1"/>
</dbReference>
<dbReference type="OrthoDB" id="3554464at2759"/>
<dbReference type="Gene3D" id="1.25.40.20">
    <property type="entry name" value="Ankyrin repeat-containing domain"/>
    <property type="match status" value="1"/>
</dbReference>